<reference evidence="3" key="1">
    <citation type="submission" date="2021-11" db="EMBL/GenBank/DDBJ databases">
        <authorList>
            <consortium name="Genoscope - CEA"/>
            <person name="William W."/>
        </authorList>
    </citation>
    <scope>NUCLEOTIDE SEQUENCE</scope>
</reference>
<sequence length="780" mass="85095">MATRRGILLAMAVAAAAGLAPKAVKSHTSHDRTYGIIHSKLPYNEENAKAMLGHIANQTAKSGFNAVGMYAGGSKTGHNATKMIGVHTKELNNIGIRDLADGDDKVLSIAVVWPSVDERFTADGDKHDGETGAEENWCKNAHAAFGNKLQEFNVDECGKNVTTGLNGQLALYLVLSTVPVDKSLPRDLRLEAERLGEYKVGARGKQMSYTEEQIAFVVDCSVAHVASKGDEDRDWGGLADGYLLKFGGDRSHRDALRYNLRALYVRYASERPDAPPVKQPPLFPVEASVLSDDELRECAEHADAIVDSPEAQAAREAEWAALTPVERSSYAPKTAKARPKPKLRSSYPGFEHKVVDAAGVIVNTTSGPRKYLGAGTKVMEGHVSTKNLREGECFIRKPVLGWVPLESLGLQRFEFGPQPALRSIYPDVERKVVDAAGVLVNTTSGPKYLPAETTVMERHLCIGNLREGECYLVEPVEGWVPIESLGIPHEFVGFVRAHDRFIAEKRYEELVQVHKAAFEKEKEKFIAAAAEAAVPTATDVEMTESPVSDLKLEDFEGKRVRVSCPKEFTHDNWALILTDVLDVSKVSRSKACKKDDYVIAPSGATSDSIRFAERSSTSTKLIAEEDLCRLLPDNALETVIASVVGTLPAVKRGRVDDLKGAKDVVICVEIKSRAPHPSTRHISVVITGHVEGFDDKAAVCEYLMTRGVASTSNAMTSRTTLVIQGTLPAKHQLSAKLIAARRRYIKVLQASQLDVLVSKKSSKRKPPSTSRSTRSSKKQA</sequence>
<feature type="chain" id="PRO_5035197301" description="SUI1 domain-containing protein" evidence="2">
    <location>
        <begin position="19"/>
        <end position="780"/>
    </location>
</feature>
<accession>A0A8J2SGF5</accession>
<evidence type="ECO:0008006" key="5">
    <source>
        <dbReference type="Google" id="ProtNLM"/>
    </source>
</evidence>
<evidence type="ECO:0000256" key="1">
    <source>
        <dbReference type="SAM" id="MobiDB-lite"/>
    </source>
</evidence>
<proteinExistence type="predicted"/>
<gene>
    <name evidence="3" type="ORF">PECAL_2P27610</name>
</gene>
<protein>
    <recommendedName>
        <fullName evidence="5">SUI1 domain-containing protein</fullName>
    </recommendedName>
</protein>
<evidence type="ECO:0000313" key="4">
    <source>
        <dbReference type="Proteomes" id="UP000789595"/>
    </source>
</evidence>
<feature type="region of interest" description="Disordered" evidence="1">
    <location>
        <begin position="758"/>
        <end position="780"/>
    </location>
</feature>
<keyword evidence="2" id="KW-0732">Signal</keyword>
<dbReference type="Proteomes" id="UP000789595">
    <property type="component" value="Unassembled WGS sequence"/>
</dbReference>
<evidence type="ECO:0000256" key="2">
    <source>
        <dbReference type="SAM" id="SignalP"/>
    </source>
</evidence>
<organism evidence="3 4">
    <name type="scientific">Pelagomonas calceolata</name>
    <dbReference type="NCBI Taxonomy" id="35677"/>
    <lineage>
        <taxon>Eukaryota</taxon>
        <taxon>Sar</taxon>
        <taxon>Stramenopiles</taxon>
        <taxon>Ochrophyta</taxon>
        <taxon>Pelagophyceae</taxon>
        <taxon>Pelagomonadales</taxon>
        <taxon>Pelagomonadaceae</taxon>
        <taxon>Pelagomonas</taxon>
    </lineage>
</organism>
<feature type="signal peptide" evidence="2">
    <location>
        <begin position="1"/>
        <end position="18"/>
    </location>
</feature>
<dbReference type="AlphaFoldDB" id="A0A8J2SGF5"/>
<evidence type="ECO:0000313" key="3">
    <source>
        <dbReference type="EMBL" id="CAH0369633.1"/>
    </source>
</evidence>
<name>A0A8J2SGF5_9STRA</name>
<keyword evidence="4" id="KW-1185">Reference proteome</keyword>
<dbReference type="EMBL" id="CAKKNE010000002">
    <property type="protein sequence ID" value="CAH0369633.1"/>
    <property type="molecule type" value="Genomic_DNA"/>
</dbReference>
<comment type="caution">
    <text evidence="3">The sequence shown here is derived from an EMBL/GenBank/DDBJ whole genome shotgun (WGS) entry which is preliminary data.</text>
</comment>